<name>A0A4Y7J8L8_PAPSO</name>
<keyword evidence="3" id="KW-1185">Reference proteome</keyword>
<dbReference type="EMBL" id="CM010717">
    <property type="protein sequence ID" value="RZC56390.1"/>
    <property type="molecule type" value="Genomic_DNA"/>
</dbReference>
<gene>
    <name evidence="2" type="ORF">C5167_015249</name>
</gene>
<protein>
    <submittedName>
        <fullName evidence="2">Uncharacterized protein</fullName>
    </submittedName>
</protein>
<dbReference type="Gramene" id="RZC56390">
    <property type="protein sequence ID" value="RZC56390"/>
    <property type="gene ID" value="C5167_015249"/>
</dbReference>
<evidence type="ECO:0000313" key="2">
    <source>
        <dbReference type="EMBL" id="RZC56390.1"/>
    </source>
</evidence>
<organism evidence="2 3">
    <name type="scientific">Papaver somniferum</name>
    <name type="common">Opium poppy</name>
    <dbReference type="NCBI Taxonomy" id="3469"/>
    <lineage>
        <taxon>Eukaryota</taxon>
        <taxon>Viridiplantae</taxon>
        <taxon>Streptophyta</taxon>
        <taxon>Embryophyta</taxon>
        <taxon>Tracheophyta</taxon>
        <taxon>Spermatophyta</taxon>
        <taxon>Magnoliopsida</taxon>
        <taxon>Ranunculales</taxon>
        <taxon>Papaveraceae</taxon>
        <taxon>Papaveroideae</taxon>
        <taxon>Papaver</taxon>
    </lineage>
</organism>
<proteinExistence type="predicted"/>
<accession>A0A4Y7J8L8</accession>
<keyword evidence="1" id="KW-0472">Membrane</keyword>
<evidence type="ECO:0000256" key="1">
    <source>
        <dbReference type="SAM" id="Phobius"/>
    </source>
</evidence>
<keyword evidence="1" id="KW-0812">Transmembrane</keyword>
<dbReference type="Proteomes" id="UP000316621">
    <property type="component" value="Chromosome 3"/>
</dbReference>
<dbReference type="AlphaFoldDB" id="A0A4Y7J8L8"/>
<evidence type="ECO:0000313" key="3">
    <source>
        <dbReference type="Proteomes" id="UP000316621"/>
    </source>
</evidence>
<keyword evidence="1" id="KW-1133">Transmembrane helix</keyword>
<reference evidence="2 3" key="1">
    <citation type="journal article" date="2018" name="Science">
        <title>The opium poppy genome and morphinan production.</title>
        <authorList>
            <person name="Guo L."/>
            <person name="Winzer T."/>
            <person name="Yang X."/>
            <person name="Li Y."/>
            <person name="Ning Z."/>
            <person name="He Z."/>
            <person name="Teodor R."/>
            <person name="Lu Y."/>
            <person name="Bowser T.A."/>
            <person name="Graham I.A."/>
            <person name="Ye K."/>
        </authorList>
    </citation>
    <scope>NUCLEOTIDE SEQUENCE [LARGE SCALE GENOMIC DNA]</scope>
    <source>
        <strain evidence="3">cv. HN1</strain>
        <tissue evidence="2">Leaves</tissue>
    </source>
</reference>
<feature type="transmembrane region" description="Helical" evidence="1">
    <location>
        <begin position="118"/>
        <end position="138"/>
    </location>
</feature>
<sequence length="194" mass="22376">MGRSSYGVTIVKGKAIQTRWRSHKALSSYKQRLLFLPFLLRGNRKERPEKAKDGEYFLLFKANMHFKFEKQTCPGLENFNLIHSNMETKFIHPGELFEVTLDRLLTLLRGFQAQGKHVLMFFGGIRLVTISFCAYFTLMGFRALTLVVTSKIYISSAVSFHPQFCDVVQDPVMMYSKLTNFPNQVDVEVSQVTM</sequence>